<dbReference type="GO" id="GO:0008443">
    <property type="term" value="F:phosphofructokinase activity"/>
    <property type="evidence" value="ECO:0007669"/>
    <property type="project" value="TreeGrafter"/>
</dbReference>
<gene>
    <name evidence="8" type="ORF">C8D99_11091</name>
</gene>
<evidence type="ECO:0000313" key="8">
    <source>
        <dbReference type="EMBL" id="TDY59957.1"/>
    </source>
</evidence>
<protein>
    <submittedName>
        <fullName evidence="8">1-phosphofructokinase</fullName>
    </submittedName>
</protein>
<dbReference type="InterPro" id="IPR029056">
    <property type="entry name" value="Ribokinase-like"/>
</dbReference>
<dbReference type="RefSeq" id="WP_133957799.1">
    <property type="nucleotide sequence ID" value="NZ_SORI01000010.1"/>
</dbReference>
<dbReference type="Proteomes" id="UP000295066">
    <property type="component" value="Unassembled WGS sequence"/>
</dbReference>
<dbReference type="GO" id="GO:0005829">
    <property type="term" value="C:cytosol"/>
    <property type="evidence" value="ECO:0007669"/>
    <property type="project" value="TreeGrafter"/>
</dbReference>
<evidence type="ECO:0000256" key="3">
    <source>
        <dbReference type="ARBA" id="ARBA00022741"/>
    </source>
</evidence>
<evidence type="ECO:0000256" key="6">
    <source>
        <dbReference type="PIRNR" id="PIRNR000535"/>
    </source>
</evidence>
<reference evidence="8 9" key="1">
    <citation type="submission" date="2019-03" db="EMBL/GenBank/DDBJ databases">
        <title>Genomic Encyclopedia of Type Strains, Phase IV (KMG-IV): sequencing the most valuable type-strain genomes for metagenomic binning, comparative biology and taxonomic classification.</title>
        <authorList>
            <person name="Goeker M."/>
        </authorList>
    </citation>
    <scope>NUCLEOTIDE SEQUENCE [LARGE SCALE GENOMIC DNA]</scope>
    <source>
        <strain evidence="8 9">DSM 25964</strain>
    </source>
</reference>
<dbReference type="NCBIfam" id="TIGR03168">
    <property type="entry name" value="1-PFK"/>
    <property type="match status" value="1"/>
</dbReference>
<dbReference type="InterPro" id="IPR011611">
    <property type="entry name" value="PfkB_dom"/>
</dbReference>
<evidence type="ECO:0000256" key="4">
    <source>
        <dbReference type="ARBA" id="ARBA00022777"/>
    </source>
</evidence>
<dbReference type="Gene3D" id="3.40.1190.20">
    <property type="match status" value="1"/>
</dbReference>
<dbReference type="Pfam" id="PF00294">
    <property type="entry name" value="PfkB"/>
    <property type="match status" value="1"/>
</dbReference>
<dbReference type="PIRSF" id="PIRSF000535">
    <property type="entry name" value="1PFK/6PFK/LacC"/>
    <property type="match status" value="1"/>
</dbReference>
<sequence length="310" mass="33705">MILTVTLNPAVDEEYVVPEFRPGGWIRATKSSRSPGGKGINVSTLLAQFGYSSTAMGFLAGFNGEYIRHALRAFRITTNFVHIPGETRTNVYIIDDTGHVETGISEAGPAVSPEAMDRLRKVYRRILQRTRMVILGGSLPPGAPGEIFAELVHLAREKGIPTVVDAAGPPLMAALEAGPTVVKVDHRFMSKVMGRSLTSLDNLIDVVSGFHERGVEWAVVSYRTYGNVFFSPDGIYLALADRKSVRSIFSASDALLAGLVVAREEGMSTEDTIRFAMASAWECAAHVGKGIQNRKAVEEYIPLVELEHLS</sequence>
<keyword evidence="9" id="KW-1185">Reference proteome</keyword>
<keyword evidence="2 6" id="KW-0808">Transferase</keyword>
<keyword evidence="3" id="KW-0547">Nucleotide-binding</keyword>
<dbReference type="AlphaFoldDB" id="A0A4R8M7G7"/>
<comment type="similarity">
    <text evidence="1">Belongs to the carbohydrate kinase PfkB family.</text>
</comment>
<dbReference type="CDD" id="cd01164">
    <property type="entry name" value="FruK_PfkB_like"/>
    <property type="match status" value="1"/>
</dbReference>
<organism evidence="8 9">
    <name type="scientific">Aminivibrio pyruvatiphilus</name>
    <dbReference type="NCBI Taxonomy" id="1005740"/>
    <lineage>
        <taxon>Bacteria</taxon>
        <taxon>Thermotogati</taxon>
        <taxon>Synergistota</taxon>
        <taxon>Synergistia</taxon>
        <taxon>Synergistales</taxon>
        <taxon>Aminobacteriaceae</taxon>
        <taxon>Aminivibrio</taxon>
    </lineage>
</organism>
<accession>A0A4R8M7G7</accession>
<dbReference type="PANTHER" id="PTHR46566:SF1">
    <property type="entry name" value="1-PHOSPHOFRUCTOKINASE"/>
    <property type="match status" value="1"/>
</dbReference>
<keyword evidence="5" id="KW-0067">ATP-binding</keyword>
<evidence type="ECO:0000259" key="7">
    <source>
        <dbReference type="Pfam" id="PF00294"/>
    </source>
</evidence>
<dbReference type="OrthoDB" id="9801219at2"/>
<dbReference type="InterPro" id="IPR017583">
    <property type="entry name" value="Tagatose/fructose_Pkinase"/>
</dbReference>
<proteinExistence type="inferred from homology"/>
<keyword evidence="4 8" id="KW-0418">Kinase</keyword>
<dbReference type="EMBL" id="SORI01000010">
    <property type="protein sequence ID" value="TDY59957.1"/>
    <property type="molecule type" value="Genomic_DNA"/>
</dbReference>
<comment type="caution">
    <text evidence="8">The sequence shown here is derived from an EMBL/GenBank/DDBJ whole genome shotgun (WGS) entry which is preliminary data.</text>
</comment>
<feature type="domain" description="Carbohydrate kinase PfkB" evidence="7">
    <location>
        <begin position="24"/>
        <end position="289"/>
    </location>
</feature>
<evidence type="ECO:0000313" key="9">
    <source>
        <dbReference type="Proteomes" id="UP000295066"/>
    </source>
</evidence>
<evidence type="ECO:0000256" key="5">
    <source>
        <dbReference type="ARBA" id="ARBA00022840"/>
    </source>
</evidence>
<dbReference type="PANTHER" id="PTHR46566">
    <property type="entry name" value="1-PHOSPHOFRUCTOKINASE-RELATED"/>
    <property type="match status" value="1"/>
</dbReference>
<evidence type="ECO:0000256" key="1">
    <source>
        <dbReference type="ARBA" id="ARBA00010688"/>
    </source>
</evidence>
<dbReference type="SUPFAM" id="SSF53613">
    <property type="entry name" value="Ribokinase-like"/>
    <property type="match status" value="1"/>
</dbReference>
<dbReference type="GO" id="GO:0005524">
    <property type="term" value="F:ATP binding"/>
    <property type="evidence" value="ECO:0007669"/>
    <property type="project" value="UniProtKB-KW"/>
</dbReference>
<name>A0A4R8M7G7_9BACT</name>
<evidence type="ECO:0000256" key="2">
    <source>
        <dbReference type="ARBA" id="ARBA00022679"/>
    </source>
</evidence>